<reference evidence="1 2" key="1">
    <citation type="journal article" date="2018" name="Sci. Rep.">
        <title>Genomic signatures of local adaptation to the degree of environmental predictability in rotifers.</title>
        <authorList>
            <person name="Franch-Gras L."/>
            <person name="Hahn C."/>
            <person name="Garcia-Roger E.M."/>
            <person name="Carmona M.J."/>
            <person name="Serra M."/>
            <person name="Gomez A."/>
        </authorList>
    </citation>
    <scope>NUCLEOTIDE SEQUENCE [LARGE SCALE GENOMIC DNA]</scope>
    <source>
        <strain evidence="1">HYR1</strain>
    </source>
</reference>
<dbReference type="EMBL" id="REGN01005697">
    <property type="protein sequence ID" value="RNA12395.1"/>
    <property type="molecule type" value="Genomic_DNA"/>
</dbReference>
<name>A0A3M7QN26_BRAPC</name>
<gene>
    <name evidence="1" type="ORF">BpHYR1_045557</name>
</gene>
<comment type="caution">
    <text evidence="1">The sequence shown here is derived from an EMBL/GenBank/DDBJ whole genome shotgun (WGS) entry which is preliminary data.</text>
</comment>
<dbReference type="Proteomes" id="UP000276133">
    <property type="component" value="Unassembled WGS sequence"/>
</dbReference>
<accession>A0A3M7QN26</accession>
<protein>
    <submittedName>
        <fullName evidence="1">Uncharacterized protein</fullName>
    </submittedName>
</protein>
<sequence>MSKRVNEIIRIPNPILNMSLKSPYKKSIRNPQEFRRNTNTLKGLAVIGGHLAQIGAQHMVVFRF</sequence>
<evidence type="ECO:0000313" key="2">
    <source>
        <dbReference type="Proteomes" id="UP000276133"/>
    </source>
</evidence>
<keyword evidence="2" id="KW-1185">Reference proteome</keyword>
<proteinExistence type="predicted"/>
<organism evidence="1 2">
    <name type="scientific">Brachionus plicatilis</name>
    <name type="common">Marine rotifer</name>
    <name type="synonym">Brachionus muelleri</name>
    <dbReference type="NCBI Taxonomy" id="10195"/>
    <lineage>
        <taxon>Eukaryota</taxon>
        <taxon>Metazoa</taxon>
        <taxon>Spiralia</taxon>
        <taxon>Gnathifera</taxon>
        <taxon>Rotifera</taxon>
        <taxon>Eurotatoria</taxon>
        <taxon>Monogononta</taxon>
        <taxon>Pseudotrocha</taxon>
        <taxon>Ploima</taxon>
        <taxon>Brachionidae</taxon>
        <taxon>Brachionus</taxon>
    </lineage>
</organism>
<evidence type="ECO:0000313" key="1">
    <source>
        <dbReference type="EMBL" id="RNA12395.1"/>
    </source>
</evidence>
<dbReference type="AlphaFoldDB" id="A0A3M7QN26"/>